<dbReference type="AlphaFoldDB" id="E2C6V3"/>
<dbReference type="InParanoid" id="E2C6V3"/>
<evidence type="ECO:0000313" key="3">
    <source>
        <dbReference type="Proteomes" id="UP000008237"/>
    </source>
</evidence>
<name>E2C6V3_HARSA</name>
<keyword evidence="3" id="KW-1185">Reference proteome</keyword>
<protein>
    <submittedName>
        <fullName evidence="2">Uncharacterized protein</fullName>
    </submittedName>
</protein>
<sequence>MGSTGDPTRGRTVWGRSLAKSIPNRYDQSSHSGRIGHFDVKEEDFAPDDIAHRYSDYEKEKRRRKEEEECSETSSRASRVSNSTSGTHEEMMAEEKALQEQQHLTELPESETRWREWAQYLDQQKEEWGGNRSLGTRQIKRLHEFMDHCKEYMVRLGTSQEICHAKEVRRNQGVLRPMEIRALAAEATLREKETTEELRSSLQNRSEHCSRDKPGLKPDLAVRDARRSCGTQRQAEGPMGHGVGRSENQLDIDVVLPAVPAKPQERYPGGVLAGMDYQTLPNDHQTNGNGQN</sequence>
<feature type="region of interest" description="Disordered" evidence="1">
    <location>
        <begin position="1"/>
        <end position="95"/>
    </location>
</feature>
<proteinExistence type="predicted"/>
<gene>
    <name evidence="2" type="ORF">EAI_02734</name>
</gene>
<organism evidence="3">
    <name type="scientific">Harpegnathos saltator</name>
    <name type="common">Jerdon's jumping ant</name>
    <dbReference type="NCBI Taxonomy" id="610380"/>
    <lineage>
        <taxon>Eukaryota</taxon>
        <taxon>Metazoa</taxon>
        <taxon>Ecdysozoa</taxon>
        <taxon>Arthropoda</taxon>
        <taxon>Hexapoda</taxon>
        <taxon>Insecta</taxon>
        <taxon>Pterygota</taxon>
        <taxon>Neoptera</taxon>
        <taxon>Endopterygota</taxon>
        <taxon>Hymenoptera</taxon>
        <taxon>Apocrita</taxon>
        <taxon>Aculeata</taxon>
        <taxon>Formicoidea</taxon>
        <taxon>Formicidae</taxon>
        <taxon>Ponerinae</taxon>
        <taxon>Ponerini</taxon>
        <taxon>Harpegnathos</taxon>
    </lineage>
</organism>
<evidence type="ECO:0000313" key="2">
    <source>
        <dbReference type="EMBL" id="EFN76326.1"/>
    </source>
</evidence>
<feature type="compositionally biased region" description="Low complexity" evidence="1">
    <location>
        <begin position="72"/>
        <end position="85"/>
    </location>
</feature>
<feature type="region of interest" description="Disordered" evidence="1">
    <location>
        <begin position="227"/>
        <end position="246"/>
    </location>
</feature>
<reference evidence="2 3" key="1">
    <citation type="journal article" date="2010" name="Science">
        <title>Genomic comparison of the ants Camponotus floridanus and Harpegnathos saltator.</title>
        <authorList>
            <person name="Bonasio R."/>
            <person name="Zhang G."/>
            <person name="Ye C."/>
            <person name="Mutti N.S."/>
            <person name="Fang X."/>
            <person name="Qin N."/>
            <person name="Donahue G."/>
            <person name="Yang P."/>
            <person name="Li Q."/>
            <person name="Li C."/>
            <person name="Zhang P."/>
            <person name="Huang Z."/>
            <person name="Berger S.L."/>
            <person name="Reinberg D."/>
            <person name="Wang J."/>
            <person name="Liebig J."/>
        </authorList>
    </citation>
    <scope>NUCLEOTIDE SEQUENCE [LARGE SCALE GENOMIC DNA]</scope>
    <source>
        <strain evidence="2 3">R22 G/1</strain>
    </source>
</reference>
<evidence type="ECO:0000256" key="1">
    <source>
        <dbReference type="SAM" id="MobiDB-lite"/>
    </source>
</evidence>
<feature type="compositionally biased region" description="Basic and acidic residues" evidence="1">
    <location>
        <begin position="36"/>
        <end position="60"/>
    </location>
</feature>
<feature type="region of interest" description="Disordered" evidence="1">
    <location>
        <begin position="192"/>
        <end position="218"/>
    </location>
</feature>
<dbReference type="Proteomes" id="UP000008237">
    <property type="component" value="Unassembled WGS sequence"/>
</dbReference>
<accession>E2C6V3</accession>
<dbReference type="EMBL" id="GL453215">
    <property type="protein sequence ID" value="EFN76326.1"/>
    <property type="molecule type" value="Genomic_DNA"/>
</dbReference>